<dbReference type="HOGENOM" id="CLU_2314406_0_0_9"/>
<dbReference type="EMBL" id="AHDZ01000070">
    <property type="protein sequence ID" value="EOO11424.1"/>
    <property type="molecule type" value="Genomic_DNA"/>
</dbReference>
<protein>
    <submittedName>
        <fullName evidence="1">Uncharacterized protein</fullName>
    </submittedName>
</protein>
<organism evidence="1 2">
    <name type="scientific">Bacillus cereus HuA3-9</name>
    <dbReference type="NCBI Taxonomy" id="1053205"/>
    <lineage>
        <taxon>Bacteria</taxon>
        <taxon>Bacillati</taxon>
        <taxon>Bacillota</taxon>
        <taxon>Bacilli</taxon>
        <taxon>Bacillales</taxon>
        <taxon>Bacillaceae</taxon>
        <taxon>Bacillus</taxon>
        <taxon>Bacillus cereus group</taxon>
    </lineage>
</organism>
<gene>
    <name evidence="1" type="ORF">IGA_05687</name>
</gene>
<proteinExistence type="predicted"/>
<evidence type="ECO:0000313" key="1">
    <source>
        <dbReference type="EMBL" id="EOO11424.1"/>
    </source>
</evidence>
<accession>R8CIF7</accession>
<reference evidence="1 2" key="1">
    <citation type="submission" date="2012-12" db="EMBL/GenBank/DDBJ databases">
        <title>The Genome Sequence of Bacillus cereus HuA3-9.</title>
        <authorList>
            <consortium name="The Broad Institute Genome Sequencing Platform"/>
            <consortium name="The Broad Institute Genome Sequencing Center for Infectious Disease"/>
            <person name="Feldgarden M."/>
            <person name="Van der Auwera G.A."/>
            <person name="Mahillon J."/>
            <person name="Duprez V."/>
            <person name="Timmery S."/>
            <person name="Mattelet C."/>
            <person name="Dierick K."/>
            <person name="Sun M."/>
            <person name="Yu Z."/>
            <person name="Zhu L."/>
            <person name="Hu X."/>
            <person name="Shank E.B."/>
            <person name="Swiecicka I."/>
            <person name="Hansen B.M."/>
            <person name="Andrup L."/>
            <person name="Walker B."/>
            <person name="Young S.K."/>
            <person name="Zeng Q."/>
            <person name="Gargeya S."/>
            <person name="Fitzgerald M."/>
            <person name="Haas B."/>
            <person name="Abouelleil A."/>
            <person name="Alvarado L."/>
            <person name="Arachchi H.M."/>
            <person name="Berlin A.M."/>
            <person name="Chapman S.B."/>
            <person name="Dewar J."/>
            <person name="Goldberg J."/>
            <person name="Griggs A."/>
            <person name="Gujja S."/>
            <person name="Hansen M."/>
            <person name="Howarth C."/>
            <person name="Imamovic A."/>
            <person name="Larimer J."/>
            <person name="McCowan C."/>
            <person name="Murphy C."/>
            <person name="Neiman D."/>
            <person name="Pearson M."/>
            <person name="Priest M."/>
            <person name="Roberts A."/>
            <person name="Saif S."/>
            <person name="Shea T."/>
            <person name="Sisk P."/>
            <person name="Sykes S."/>
            <person name="Wortman J."/>
            <person name="Nusbaum C."/>
            <person name="Birren B."/>
        </authorList>
    </citation>
    <scope>NUCLEOTIDE SEQUENCE [LARGE SCALE GENOMIC DNA]</scope>
    <source>
        <strain evidence="1 2">HuA3-9</strain>
    </source>
</reference>
<dbReference type="Proteomes" id="UP000014003">
    <property type="component" value="Unassembled WGS sequence"/>
</dbReference>
<dbReference type="AlphaFoldDB" id="R8CIF7"/>
<dbReference type="PATRIC" id="fig|1053205.3.peg.5742"/>
<comment type="caution">
    <text evidence="1">The sequence shown here is derived from an EMBL/GenBank/DDBJ whole genome shotgun (WGS) entry which is preliminary data.</text>
</comment>
<evidence type="ECO:0000313" key="2">
    <source>
        <dbReference type="Proteomes" id="UP000014003"/>
    </source>
</evidence>
<name>R8CIF7_BACCE</name>
<sequence>MIRDKLLKKERQMKAYLKHFYPNHKIQNIDIAHLRKIAYAIGIGTRYGKRELIDMIYSMQDDSNPIIGVDCDGNYGIFEDVKLMKYIVRACESTKKGTD</sequence>
<dbReference type="RefSeq" id="WP_016094920.1">
    <property type="nucleotide sequence ID" value="NZ_KB976126.1"/>
</dbReference>